<accession>A0ABQ5PYF3</accession>
<reference evidence="1" key="1">
    <citation type="journal article" date="2023" name="Antonie Van Leeuwenhoek">
        <title>Mesoterricola silvestris gen. nov., sp. nov., Mesoterricola sediminis sp. nov., Geothrix oryzae sp. nov., Geothrix edaphica sp. nov., Geothrix rubra sp. nov., and Geothrix limicola sp. nov., six novel members of Acidobacteriota isolated from soils.</title>
        <authorList>
            <person name="Itoh H."/>
            <person name="Sugisawa Y."/>
            <person name="Mise K."/>
            <person name="Xu Z."/>
            <person name="Kuniyasu M."/>
            <person name="Ushijima N."/>
            <person name="Kawano K."/>
            <person name="Kobayashi E."/>
            <person name="Shiratori Y."/>
            <person name="Masuda Y."/>
            <person name="Senoo K."/>
        </authorList>
    </citation>
    <scope>NUCLEOTIDE SEQUENCE</scope>
    <source>
        <strain evidence="1">Red802</strain>
    </source>
</reference>
<gene>
    <name evidence="1" type="ORF">GETHED_18560</name>
</gene>
<protein>
    <recommendedName>
        <fullName evidence="3">Outer membrane protein beta-barrel domain-containing protein</fullName>
    </recommendedName>
</protein>
<evidence type="ECO:0000313" key="1">
    <source>
        <dbReference type="EMBL" id="GLH67492.1"/>
    </source>
</evidence>
<organism evidence="1 2">
    <name type="scientific">Geothrix edaphica</name>
    <dbReference type="NCBI Taxonomy" id="2927976"/>
    <lineage>
        <taxon>Bacteria</taxon>
        <taxon>Pseudomonadati</taxon>
        <taxon>Acidobacteriota</taxon>
        <taxon>Holophagae</taxon>
        <taxon>Holophagales</taxon>
        <taxon>Holophagaceae</taxon>
        <taxon>Geothrix</taxon>
    </lineage>
</organism>
<proteinExistence type="predicted"/>
<dbReference type="Gene3D" id="2.40.160.20">
    <property type="match status" value="1"/>
</dbReference>
<evidence type="ECO:0000313" key="2">
    <source>
        <dbReference type="Proteomes" id="UP001165044"/>
    </source>
</evidence>
<name>A0ABQ5PYF3_9BACT</name>
<sequence length="244" mass="26821">MHLLNHRMGCLMALLILGSPVLLAQEKGIGYDLKLRAASGLSTNDHLSSSAFGLGLNVRYGFEWGTLNGELGYFYKPGRQYLVGFNAPAAGMPAADPGYSVDSRKNSLNQLNARFSYERAINNTWSWQAGLQLGQSKFRHEYIGDVGDTGWATYEDTYNGTPTKSVFTVNPFAGVTYQINQDSAFELNLISISYTAIEFQHSPGSPIVSGSASVPGSHLVYAGDRLEEKKRNSLHIEIGYTFRF</sequence>
<dbReference type="SUPFAM" id="SSF56935">
    <property type="entry name" value="Porins"/>
    <property type="match status" value="1"/>
</dbReference>
<dbReference type="EMBL" id="BSDC01000002">
    <property type="protein sequence ID" value="GLH67492.1"/>
    <property type="molecule type" value="Genomic_DNA"/>
</dbReference>
<comment type="caution">
    <text evidence="1">The sequence shown here is derived from an EMBL/GenBank/DDBJ whole genome shotgun (WGS) entry which is preliminary data.</text>
</comment>
<evidence type="ECO:0008006" key="3">
    <source>
        <dbReference type="Google" id="ProtNLM"/>
    </source>
</evidence>
<dbReference type="Proteomes" id="UP001165044">
    <property type="component" value="Unassembled WGS sequence"/>
</dbReference>
<keyword evidence="2" id="KW-1185">Reference proteome</keyword>